<evidence type="ECO:0000313" key="1">
    <source>
        <dbReference type="EMBL" id="KUP98372.1"/>
    </source>
</evidence>
<protein>
    <submittedName>
        <fullName evidence="1">Uncharacterized protein</fullName>
    </submittedName>
</protein>
<sequence>MPDRNGSSSAPAPAEITQKASYDHIYELFDHEVTAVQINNLKAELLLARIYREVLHLSQVFPRTSGTWNDTGQNQLIESLLLVNLLSTFYSAKFGDDTD</sequence>
<proteinExistence type="predicted"/>
<gene>
    <name evidence="1" type="ORF">AC529_01940</name>
</gene>
<evidence type="ECO:0000313" key="2">
    <source>
        <dbReference type="Proteomes" id="UP000074382"/>
    </source>
</evidence>
<dbReference type="EMBL" id="LGEM01000011">
    <property type="protein sequence ID" value="KUP98372.1"/>
    <property type="molecule type" value="Genomic_DNA"/>
</dbReference>
<organism evidence="1 2">
    <name type="scientific">Thermobifida cellulosilytica TB100</name>
    <dbReference type="NCBI Taxonomy" id="665004"/>
    <lineage>
        <taxon>Bacteria</taxon>
        <taxon>Bacillati</taxon>
        <taxon>Actinomycetota</taxon>
        <taxon>Actinomycetes</taxon>
        <taxon>Streptosporangiales</taxon>
        <taxon>Nocardiopsidaceae</taxon>
        <taxon>Thermobifida</taxon>
    </lineage>
</organism>
<dbReference type="PATRIC" id="fig|665004.4.peg.338"/>
<name>A0A147KM36_THECS</name>
<comment type="caution">
    <text evidence="1">The sequence shown here is derived from an EMBL/GenBank/DDBJ whole genome shotgun (WGS) entry which is preliminary data.</text>
</comment>
<dbReference type="Proteomes" id="UP000074382">
    <property type="component" value="Unassembled WGS sequence"/>
</dbReference>
<dbReference type="AlphaFoldDB" id="A0A147KM36"/>
<reference evidence="2" key="1">
    <citation type="journal article" date="2017" name="Acta Aliment.">
        <title>Plant polysaccharide degrading enzyme system of Thermpbifida cellulosilytica TB100 revealed by de novo genome project data.</title>
        <authorList>
            <person name="Toth A."/>
            <person name="Baka E."/>
            <person name="Luzics S."/>
            <person name="Bata-Vidacs I."/>
            <person name="Nagy I."/>
            <person name="Balint B."/>
            <person name="Herceg R."/>
            <person name="Olasz F."/>
            <person name="Wilk T."/>
            <person name="Nagy T."/>
            <person name="Kriszt B."/>
            <person name="Nagy I."/>
            <person name="Kukolya J."/>
        </authorList>
    </citation>
    <scope>NUCLEOTIDE SEQUENCE [LARGE SCALE GENOMIC DNA]</scope>
    <source>
        <strain evidence="2">TB100</strain>
    </source>
</reference>
<accession>A0A147KM36</accession>
<keyword evidence="2" id="KW-1185">Reference proteome</keyword>